<evidence type="ECO:0000313" key="2">
    <source>
        <dbReference type="EMBL" id="ANB51680.1"/>
    </source>
</evidence>
<reference evidence="4 9" key="4">
    <citation type="submission" date="2018-09" db="EMBL/GenBank/DDBJ databases">
        <title>Genome sequencing of Aeromonas veronii MS-17-88.</title>
        <authorList>
            <person name="Tekedar H.C."/>
            <person name="Arick M.A."/>
            <person name="Hsu C.-Y."/>
            <person name="Thrash A."/>
            <person name="Karsi A."/>
            <person name="Lawrence M.L."/>
            <person name="Abdelhamed H."/>
        </authorList>
    </citation>
    <scope>NUCLEOTIDE SEQUENCE [LARGE SCALE GENOMIC DNA]</scope>
    <source>
        <strain evidence="4 9">MS 17-88</strain>
    </source>
</reference>
<reference evidence="5 10" key="6">
    <citation type="submission" date="2019-04" db="EMBL/GenBank/DDBJ databases">
        <title>Comparative genomics of Aeromonas veronii strains pathogenic to fish.</title>
        <authorList>
            <person name="Cascarano M.C."/>
            <person name="Smyrli M."/>
            <person name="Katharios P."/>
        </authorList>
    </citation>
    <scope>NUCLEOTIDE SEQUENCE [LARGE SCALE GENOMIC DNA]</scope>
    <source>
        <strain evidence="5 10">XU1</strain>
    </source>
</reference>
<dbReference type="EMBL" id="JANLFC010000066">
    <property type="protein sequence ID" value="MCR4450462.1"/>
    <property type="molecule type" value="Genomic_DNA"/>
</dbReference>
<evidence type="ECO:0000313" key="7">
    <source>
        <dbReference type="EMBL" id="TYD41102.1"/>
    </source>
</evidence>
<dbReference type="GeneID" id="60843664"/>
<dbReference type="EMBL" id="RAWX01000001">
    <property type="protein sequence ID" value="RKJ91863.1"/>
    <property type="molecule type" value="Genomic_DNA"/>
</dbReference>
<organism evidence="3 12">
    <name type="scientific">Aeromonas veronii</name>
    <dbReference type="NCBI Taxonomy" id="654"/>
    <lineage>
        <taxon>Bacteria</taxon>
        <taxon>Pseudomonadati</taxon>
        <taxon>Pseudomonadota</taxon>
        <taxon>Gammaproteobacteria</taxon>
        <taxon>Aeromonadales</taxon>
        <taxon>Aeromonadaceae</taxon>
        <taxon>Aeromonas</taxon>
    </lineage>
</organism>
<evidence type="ECO:0000313" key="3">
    <source>
        <dbReference type="EMBL" id="MCR4450462.1"/>
    </source>
</evidence>
<dbReference type="Proteomes" id="UP000076809">
    <property type="component" value="Chromosome"/>
</dbReference>
<dbReference type="Gene3D" id="1.20.120.910">
    <property type="entry name" value="DksA, coiled-coil domain"/>
    <property type="match status" value="1"/>
</dbReference>
<dbReference type="STRING" id="654.AMS64_08480"/>
<evidence type="ECO:0000313" key="6">
    <source>
        <dbReference type="EMBL" id="TND53224.1"/>
    </source>
</evidence>
<dbReference type="Proteomes" id="UP001204061">
    <property type="component" value="Unassembled WGS sequence"/>
</dbReference>
<reference evidence="2 8" key="1">
    <citation type="journal article" date="2016" name="J. Clin. Microbiol.">
        <title>Detection and Whole-Genome Sequencing of Carbapenemase-Producing Aeromonas hydrophila Isolates from Routine Perirectal Surveillance Culture.</title>
        <authorList>
            <person name="Hughes H.Y."/>
            <person name="Conlan S.P."/>
            <person name="Lau A.F."/>
            <person name="Dekker J.P."/>
            <person name="Michelin A.V."/>
            <person name="Youn J.H."/>
            <person name="Henderson D.K."/>
            <person name="Frank K.M."/>
            <person name="Segre J.A."/>
            <person name="Palmore T.N."/>
        </authorList>
    </citation>
    <scope>NUCLEOTIDE SEQUENCE [LARGE SCALE GENOMIC DNA]</scope>
    <source>
        <strain evidence="2 8">AVNIH1</strain>
    </source>
</reference>
<evidence type="ECO:0000313" key="10">
    <source>
        <dbReference type="Proteomes" id="UP000309618"/>
    </source>
</evidence>
<gene>
    <name evidence="6" type="ORF">CF123_13585</name>
    <name evidence="7" type="ORF">CJF24_19225</name>
    <name evidence="4" type="ORF">D6R50_04540</name>
    <name evidence="5" type="ORF">E8Q35_16730</name>
    <name evidence="3" type="ORF">NS965_18930</name>
    <name evidence="2" type="ORF">WM43_02800</name>
</gene>
<protein>
    <submittedName>
        <fullName evidence="3">Conjugal transfer protein TraR</fullName>
    </submittedName>
</protein>
<reference evidence="7 11" key="2">
    <citation type="submission" date="2017-08" db="EMBL/GenBank/DDBJ databases">
        <title>Aeromonas veronii bv sobria strain NS22 whole genome sequencing.</title>
        <authorList>
            <person name="Katharios P."/>
            <person name="Ha V.Q."/>
            <person name="Smyrli M."/>
        </authorList>
    </citation>
    <scope>NUCLEOTIDE SEQUENCE [LARGE SCALE GENOMIC DNA]</scope>
    <source>
        <strain evidence="7 11">NS22</strain>
    </source>
</reference>
<dbReference type="Proteomes" id="UP000281725">
    <property type="component" value="Unassembled WGS sequence"/>
</dbReference>
<evidence type="ECO:0000313" key="9">
    <source>
        <dbReference type="Proteomes" id="UP000281725"/>
    </source>
</evidence>
<sequence>MTQAQLTVWRNRLLSDWAQVRETLIGQLKACRRDEWAEQVGHCEQDQLVELTSRLDLPKVEQSVARLKRIDAALCQMDLGLYGLCSDCEEPLSIEQLEQDPTLQRCPRCETRYRKGFHAHEL</sequence>
<evidence type="ECO:0000313" key="5">
    <source>
        <dbReference type="EMBL" id="THJ42532.1"/>
    </source>
</evidence>
<dbReference type="Proteomes" id="UP000796104">
    <property type="component" value="Unassembled WGS sequence"/>
</dbReference>
<dbReference type="OrthoDB" id="6064855at2"/>
<evidence type="ECO:0000313" key="8">
    <source>
        <dbReference type="Proteomes" id="UP000076809"/>
    </source>
</evidence>
<dbReference type="PROSITE" id="PS51128">
    <property type="entry name" value="ZF_DKSA_2"/>
    <property type="match status" value="1"/>
</dbReference>
<dbReference type="EMBL" id="CP014774">
    <property type="protein sequence ID" value="ANB51680.1"/>
    <property type="molecule type" value="Genomic_DNA"/>
</dbReference>
<dbReference type="EMBL" id="PDXJ01000018">
    <property type="protein sequence ID" value="TND53224.1"/>
    <property type="molecule type" value="Genomic_DNA"/>
</dbReference>
<keyword evidence="11" id="KW-1185">Reference proteome</keyword>
<evidence type="ECO:0000313" key="11">
    <source>
        <dbReference type="Proteomes" id="UP000323129"/>
    </source>
</evidence>
<reference evidence="6" key="5">
    <citation type="journal article" date="2019" name="PLoS ONE">
        <title>Identification and characterization of putative Aeromonas spp. T3SS effectors.</title>
        <authorList>
            <person name="Rangel L.T."/>
            <person name="Marden J."/>
            <person name="Colston S."/>
            <person name="Setubal J.C."/>
            <person name="Graf J."/>
            <person name="Gogarten J.P."/>
        </authorList>
    </citation>
    <scope>NUCLEOTIDE SEQUENCE</scope>
    <source>
        <strain evidence="6">BAQ071013-135</strain>
    </source>
</reference>
<evidence type="ECO:0000313" key="12">
    <source>
        <dbReference type="Proteomes" id="UP001204061"/>
    </source>
</evidence>
<dbReference type="OMA" id="GFHAHEL"/>
<dbReference type="Proteomes" id="UP000323129">
    <property type="component" value="Unassembled WGS sequence"/>
</dbReference>
<reference evidence="3" key="7">
    <citation type="submission" date="2022-08" db="EMBL/GenBank/DDBJ databases">
        <title>A global survey of hypervirulent Aeromonas hydrophila identified this emerging pathogen in farmed fish in the lower Mekong River basin.</title>
        <authorList>
            <person name="Xu T."/>
            <person name="Rasmussen-Ivey C.R."/>
            <person name="Moen F.S."/>
            <person name="Fernandez Bravo A."/>
            <person name="Lamy B."/>
            <person name="Beaz-Hidalgo R."/>
            <person name="Khan C.D."/>
            <person name="Castro Escarpulli G."/>
            <person name="Yasin I.S.M."/>
            <person name="Figueras M.J."/>
            <person name="Azzam Sayuti M."/>
            <person name="Karim M.M."/>
            <person name="Alam K.M."/>
            <person name="Le T.T.T."/>
            <person name="Thao N.H.P."/>
            <person name="Addo S."/>
            <person name="Duodu S."/>
            <person name="Ali S."/>
            <person name="Mey S."/>
            <person name="Somony T."/>
            <person name="Liles M.R."/>
        </authorList>
    </citation>
    <scope>NUCLEOTIDE SEQUENCE</scope>
    <source>
        <strain evidence="3">0.14</strain>
    </source>
</reference>
<feature type="zinc finger region" description="dksA C4-type" evidence="1">
    <location>
        <begin position="85"/>
        <end position="109"/>
    </location>
</feature>
<dbReference type="EMBL" id="SSUX01000013">
    <property type="protein sequence ID" value="THJ42532.1"/>
    <property type="molecule type" value="Genomic_DNA"/>
</dbReference>
<dbReference type="EMBL" id="NQMC01000078">
    <property type="protein sequence ID" value="TYD41102.1"/>
    <property type="molecule type" value="Genomic_DNA"/>
</dbReference>
<dbReference type="AlphaFoldDB" id="A0A0T6PII3"/>
<dbReference type="Proteomes" id="UP000309618">
    <property type="component" value="Unassembled WGS sequence"/>
</dbReference>
<proteinExistence type="predicted"/>
<reference evidence="6" key="3">
    <citation type="submission" date="2017-10" db="EMBL/GenBank/DDBJ databases">
        <authorList>
            <person name="Colston S.M."/>
            <person name="Graf J."/>
        </authorList>
    </citation>
    <scope>NUCLEOTIDE SEQUENCE</scope>
    <source>
        <strain evidence="6">BAQ071013-135</strain>
    </source>
</reference>
<dbReference type="RefSeq" id="WP_005333451.1">
    <property type="nucleotide sequence ID" value="NZ_AP022281.1"/>
</dbReference>
<name>A0A0T6PII3_AERVE</name>
<evidence type="ECO:0000256" key="1">
    <source>
        <dbReference type="PROSITE-ProRule" id="PRU00510"/>
    </source>
</evidence>
<accession>A0A0T6PII3</accession>
<evidence type="ECO:0000313" key="4">
    <source>
        <dbReference type="EMBL" id="RKJ91863.1"/>
    </source>
</evidence>